<dbReference type="AlphaFoldDB" id="A0A438K8Q8"/>
<feature type="compositionally biased region" description="Basic and acidic residues" evidence="5">
    <location>
        <begin position="135"/>
        <end position="145"/>
    </location>
</feature>
<evidence type="ECO:0000256" key="4">
    <source>
        <dbReference type="ARBA" id="ARBA00023242"/>
    </source>
</evidence>
<organism evidence="6 7">
    <name type="scientific">Vitis vinifera</name>
    <name type="common">Grape</name>
    <dbReference type="NCBI Taxonomy" id="29760"/>
    <lineage>
        <taxon>Eukaryota</taxon>
        <taxon>Viridiplantae</taxon>
        <taxon>Streptophyta</taxon>
        <taxon>Embryophyta</taxon>
        <taxon>Tracheophyta</taxon>
        <taxon>Spermatophyta</taxon>
        <taxon>Magnoliopsida</taxon>
        <taxon>eudicotyledons</taxon>
        <taxon>Gunneridae</taxon>
        <taxon>Pentapetalae</taxon>
        <taxon>rosids</taxon>
        <taxon>Vitales</taxon>
        <taxon>Vitaceae</taxon>
        <taxon>Viteae</taxon>
        <taxon>Vitis</taxon>
    </lineage>
</organism>
<evidence type="ECO:0008006" key="8">
    <source>
        <dbReference type="Google" id="ProtNLM"/>
    </source>
</evidence>
<evidence type="ECO:0000313" key="6">
    <source>
        <dbReference type="EMBL" id="RVX17567.1"/>
    </source>
</evidence>
<sequence length="430" mass="47859">MQPQQSSRIDVADLKVQIVKKIGADRARRYFYYLNRLLSQKLCKSEFDKLCSRVLGRENVLLHNQFIRSILKNAFHAKTPPPFHAKTPPPFHDAGPTNSVEEDGHEQSRAVIANPTPNSPIWSNGAVPSWKSRPVIRDRKPRDRPSPLGPNGKVDYGPQWAPVEDSGSKVLTENGELTPCDYQRPVQPLQGVAELPENQRQVSAQRPKGTPRHSQDHTGLAVVEDGEEVEQASHLKFSRSRLIAPLGIPFCSASIGGARKALSVPSNDNMVSYFDSGGLFDTEILRKRMEQIAGGQGLGGVSMECANMLNNMLDVYLKRLIKSCVELVGARSKNEPKKHHPVKQSIQSKIVNGMWPSNHLHMQSSSGPIEVIQEQRPLCSISLLDFKVAMELNPQQLGEDWPLLLEKICMQTHFASQGHVEPDDSYLDNA</sequence>
<dbReference type="Proteomes" id="UP000288805">
    <property type="component" value="Unassembled WGS sequence"/>
</dbReference>
<feature type="region of interest" description="Disordered" evidence="5">
    <location>
        <begin position="79"/>
        <end position="219"/>
    </location>
</feature>
<accession>A0A438K8Q8</accession>
<comment type="subcellular location">
    <subcellularLocation>
        <location evidence="1">Nucleus</location>
    </subcellularLocation>
</comment>
<proteinExistence type="predicted"/>
<comment type="caution">
    <text evidence="6">The sequence shown here is derived from an EMBL/GenBank/DDBJ whole genome shotgun (WGS) entry which is preliminary data.</text>
</comment>
<evidence type="ECO:0000256" key="3">
    <source>
        <dbReference type="ARBA" id="ARBA00023163"/>
    </source>
</evidence>
<protein>
    <recommendedName>
        <fullName evidence="8">Transcriptional adapter 1</fullName>
    </recommendedName>
</protein>
<dbReference type="PANTHER" id="PTHR21277:SF5">
    <property type="entry name" value="TRANSCRIPTIONAL ADAPTER 1"/>
    <property type="match status" value="1"/>
</dbReference>
<evidence type="ECO:0000256" key="1">
    <source>
        <dbReference type="ARBA" id="ARBA00004123"/>
    </source>
</evidence>
<gene>
    <name evidence="6" type="ORF">CK203_003701</name>
</gene>
<feature type="compositionally biased region" description="Pro residues" evidence="5">
    <location>
        <begin position="79"/>
        <end position="91"/>
    </location>
</feature>
<evidence type="ECO:0000256" key="2">
    <source>
        <dbReference type="ARBA" id="ARBA00023015"/>
    </source>
</evidence>
<evidence type="ECO:0000256" key="5">
    <source>
        <dbReference type="SAM" id="MobiDB-lite"/>
    </source>
</evidence>
<evidence type="ECO:0000313" key="7">
    <source>
        <dbReference type="Proteomes" id="UP000288805"/>
    </source>
</evidence>
<name>A0A438K8Q8_VITVI</name>
<dbReference type="InterPro" id="IPR024738">
    <property type="entry name" value="Hfi1/Tada1"/>
</dbReference>
<keyword evidence="3" id="KW-0804">Transcription</keyword>
<dbReference type="EMBL" id="QGNW01000013">
    <property type="protein sequence ID" value="RVX17567.1"/>
    <property type="molecule type" value="Genomic_DNA"/>
</dbReference>
<dbReference type="GO" id="GO:0000124">
    <property type="term" value="C:SAGA complex"/>
    <property type="evidence" value="ECO:0007669"/>
    <property type="project" value="UniProtKB-ARBA"/>
</dbReference>
<dbReference type="OrthoDB" id="10264870at2759"/>
<dbReference type="Pfam" id="PF12767">
    <property type="entry name" value="SAGA-Tad1"/>
    <property type="match status" value="1"/>
</dbReference>
<keyword evidence="4" id="KW-0539">Nucleus</keyword>
<dbReference type="PANTHER" id="PTHR21277">
    <property type="entry name" value="TRANSCRIPTIONAL ADAPTER 1"/>
    <property type="match status" value="1"/>
</dbReference>
<dbReference type="CDD" id="cd22933">
    <property type="entry name" value="HFD_HFI1"/>
    <property type="match status" value="1"/>
</dbReference>
<dbReference type="GO" id="GO:0005634">
    <property type="term" value="C:nucleus"/>
    <property type="evidence" value="ECO:0007669"/>
    <property type="project" value="UniProtKB-SubCell"/>
</dbReference>
<reference evidence="6 7" key="1">
    <citation type="journal article" date="2018" name="PLoS Genet.">
        <title>Population sequencing reveals clonal diversity and ancestral inbreeding in the grapevine cultivar Chardonnay.</title>
        <authorList>
            <person name="Roach M.J."/>
            <person name="Johnson D.L."/>
            <person name="Bohlmann J."/>
            <person name="van Vuuren H.J."/>
            <person name="Jones S.J."/>
            <person name="Pretorius I.S."/>
            <person name="Schmidt S.A."/>
            <person name="Borneman A.R."/>
        </authorList>
    </citation>
    <scope>NUCLEOTIDE SEQUENCE [LARGE SCALE GENOMIC DNA]</scope>
    <source>
        <strain evidence="7">cv. Chardonnay</strain>
        <tissue evidence="6">Leaf</tissue>
    </source>
</reference>
<keyword evidence="2" id="KW-0805">Transcription regulation</keyword>